<accession>A0A1W9KQ73</accession>
<comment type="caution">
    <text evidence="1">The sequence shown here is derived from an EMBL/GenBank/DDBJ whole genome shotgun (WGS) entry which is preliminary data.</text>
</comment>
<proteinExistence type="predicted"/>
<dbReference type="InterPro" id="IPR005335">
    <property type="entry name" value="Terminase_ssu"/>
</dbReference>
<sequence>MRNDGNSGVLTAKQSRFIDEYMVDMNGAAAAERAGYSQKTSRAIAAENLAKPYIKAELQARGAALARKLEVTREGVVQGLLEAFEVAKADRQPAAMVSAARELGKLLGFYEPTRVRVDLGADGRDQMARFEAMSDADLLKVMGAGHQAMKGDHKKASGPPAVALSYI</sequence>
<protein>
    <recommendedName>
        <fullName evidence="3">Terminase small subunit</fullName>
    </recommendedName>
</protein>
<gene>
    <name evidence="1" type="ORF">BWK72_17400</name>
</gene>
<dbReference type="GO" id="GO:0051276">
    <property type="term" value="P:chromosome organization"/>
    <property type="evidence" value="ECO:0007669"/>
    <property type="project" value="InterPro"/>
</dbReference>
<name>A0A1W9KQ73_9BURK</name>
<dbReference type="Gene3D" id="1.10.10.1400">
    <property type="entry name" value="Terminase, small subunit, N-terminal DNA-binding domain, HTH motif"/>
    <property type="match status" value="1"/>
</dbReference>
<dbReference type="AlphaFoldDB" id="A0A1W9KQ73"/>
<evidence type="ECO:0000313" key="2">
    <source>
        <dbReference type="Proteomes" id="UP000192505"/>
    </source>
</evidence>
<dbReference type="Proteomes" id="UP000192505">
    <property type="component" value="Unassembled WGS sequence"/>
</dbReference>
<dbReference type="EMBL" id="MTEI01000017">
    <property type="protein sequence ID" value="OQW86392.1"/>
    <property type="molecule type" value="Genomic_DNA"/>
</dbReference>
<evidence type="ECO:0008006" key="3">
    <source>
        <dbReference type="Google" id="ProtNLM"/>
    </source>
</evidence>
<dbReference type="InterPro" id="IPR038713">
    <property type="entry name" value="Terminase_Gp1_N_sf"/>
</dbReference>
<dbReference type="Pfam" id="PF03592">
    <property type="entry name" value="Terminase_2"/>
    <property type="match status" value="1"/>
</dbReference>
<evidence type="ECO:0000313" key="1">
    <source>
        <dbReference type="EMBL" id="OQW86392.1"/>
    </source>
</evidence>
<reference evidence="1 2" key="1">
    <citation type="submission" date="2017-01" db="EMBL/GenBank/DDBJ databases">
        <title>Novel large sulfur bacteria in the metagenomes of groundwater-fed chemosynthetic microbial mats in the Lake Huron basin.</title>
        <authorList>
            <person name="Sharrar A.M."/>
            <person name="Flood B.E."/>
            <person name="Bailey J.V."/>
            <person name="Jones D.S."/>
            <person name="Biddanda B."/>
            <person name="Ruberg S.A."/>
            <person name="Marcus D.N."/>
            <person name="Dick G.J."/>
        </authorList>
    </citation>
    <scope>NUCLEOTIDE SEQUENCE [LARGE SCALE GENOMIC DNA]</scope>
    <source>
        <strain evidence="1">A7</strain>
    </source>
</reference>
<organism evidence="1 2">
    <name type="scientific">Rhodoferax ferrireducens</name>
    <dbReference type="NCBI Taxonomy" id="192843"/>
    <lineage>
        <taxon>Bacteria</taxon>
        <taxon>Pseudomonadati</taxon>
        <taxon>Pseudomonadota</taxon>
        <taxon>Betaproteobacteria</taxon>
        <taxon>Burkholderiales</taxon>
        <taxon>Comamonadaceae</taxon>
        <taxon>Rhodoferax</taxon>
    </lineage>
</organism>